<comment type="caution">
    <text evidence="2">The sequence shown here is derived from an EMBL/GenBank/DDBJ whole genome shotgun (WGS) entry which is preliminary data.</text>
</comment>
<keyword evidence="3" id="KW-1185">Reference proteome</keyword>
<evidence type="ECO:0000256" key="1">
    <source>
        <dbReference type="SAM" id="MobiDB-lite"/>
    </source>
</evidence>
<organism evidence="2 3">
    <name type="scientific">Xylocopa violacea</name>
    <name type="common">Violet carpenter bee</name>
    <name type="synonym">Apis violacea</name>
    <dbReference type="NCBI Taxonomy" id="135666"/>
    <lineage>
        <taxon>Eukaryota</taxon>
        <taxon>Metazoa</taxon>
        <taxon>Ecdysozoa</taxon>
        <taxon>Arthropoda</taxon>
        <taxon>Hexapoda</taxon>
        <taxon>Insecta</taxon>
        <taxon>Pterygota</taxon>
        <taxon>Neoptera</taxon>
        <taxon>Endopterygota</taxon>
        <taxon>Hymenoptera</taxon>
        <taxon>Apocrita</taxon>
        <taxon>Aculeata</taxon>
        <taxon>Apoidea</taxon>
        <taxon>Anthophila</taxon>
        <taxon>Apidae</taxon>
        <taxon>Xylocopa</taxon>
        <taxon>Xylocopa</taxon>
    </lineage>
</organism>
<name>A0ABP1N4L7_XYLVO</name>
<dbReference type="Proteomes" id="UP001642520">
    <property type="component" value="Unassembled WGS sequence"/>
</dbReference>
<dbReference type="Pfam" id="PF10175">
    <property type="entry name" value="MPP6"/>
    <property type="match status" value="1"/>
</dbReference>
<proteinExistence type="predicted"/>
<evidence type="ECO:0000313" key="3">
    <source>
        <dbReference type="Proteomes" id="UP001642520"/>
    </source>
</evidence>
<evidence type="ECO:0000313" key="2">
    <source>
        <dbReference type="EMBL" id="CAL7934988.1"/>
    </source>
</evidence>
<sequence>MSSNRAKLSKSILEMKFMKRTKEKVEKQQFQEEGEEYFGNELTKRMKQESERFIIEPSYVFCEKLIDGRVSFQGMNPEIEKLMEEEQNNECVKVKAKEEADISEEQMAENWKNYRKMVKAEHKNERSFRKHNNSHEPRPKKPKFLKPDY</sequence>
<dbReference type="InterPro" id="IPR019324">
    <property type="entry name" value="MPP6"/>
</dbReference>
<dbReference type="EMBL" id="CAXAJV020001282">
    <property type="protein sequence ID" value="CAL7934988.1"/>
    <property type="molecule type" value="Genomic_DNA"/>
</dbReference>
<feature type="region of interest" description="Disordered" evidence="1">
    <location>
        <begin position="121"/>
        <end position="149"/>
    </location>
</feature>
<accession>A0ABP1N4L7</accession>
<dbReference type="PANTHER" id="PTHR13582">
    <property type="entry name" value="M-PHASE PHOSPHOPROTEIN 6"/>
    <property type="match status" value="1"/>
</dbReference>
<dbReference type="PANTHER" id="PTHR13582:SF0">
    <property type="entry name" value="M-PHASE PHOSPHOPROTEIN 6"/>
    <property type="match status" value="1"/>
</dbReference>
<protein>
    <recommendedName>
        <fullName evidence="4">M-phase phosphoprotein 6</fullName>
    </recommendedName>
</protein>
<evidence type="ECO:0008006" key="4">
    <source>
        <dbReference type="Google" id="ProtNLM"/>
    </source>
</evidence>
<reference evidence="2 3" key="1">
    <citation type="submission" date="2024-08" db="EMBL/GenBank/DDBJ databases">
        <authorList>
            <person name="Will J Nash"/>
            <person name="Angela Man"/>
            <person name="Seanna McTaggart"/>
            <person name="Kendall Baker"/>
            <person name="Tom Barker"/>
            <person name="Leah Catchpole"/>
            <person name="Alex Durrant"/>
            <person name="Karim Gharbi"/>
            <person name="Naomi Irish"/>
            <person name="Gemy Kaithakottil"/>
            <person name="Debby Ku"/>
            <person name="Aaliyah Providence"/>
            <person name="Felix Shaw"/>
            <person name="David Swarbreck"/>
            <person name="Chris Watkins"/>
            <person name="Ann M. McCartney"/>
            <person name="Giulio Formenti"/>
            <person name="Alice Mouton"/>
            <person name="Noel Vella"/>
            <person name="Bjorn M von Reumont"/>
            <person name="Adriana Vella"/>
            <person name="Wilfried Haerty"/>
        </authorList>
    </citation>
    <scope>NUCLEOTIDE SEQUENCE [LARGE SCALE GENOMIC DNA]</scope>
</reference>
<gene>
    <name evidence="2" type="ORF">XYLVIOL_LOCUS1328</name>
</gene>